<evidence type="ECO:0000256" key="1">
    <source>
        <dbReference type="SAM" id="MobiDB-lite"/>
    </source>
</evidence>
<proteinExistence type="predicted"/>
<sequence length="90" mass="9391">MAKLMKVFVPLTDDELYALLAASVRLVPYQAGLPCHHALEQTGKISDSPTATPASADQRWNSSLSPTLTPSLSAMPALSSSTYCAGALVG</sequence>
<evidence type="ECO:0000313" key="3">
    <source>
        <dbReference type="Proteomes" id="UP000295293"/>
    </source>
</evidence>
<name>A0A4R6YR44_9GAMM</name>
<organism evidence="2 3">
    <name type="scientific">Tahibacter aquaticus</name>
    <dbReference type="NCBI Taxonomy" id="520092"/>
    <lineage>
        <taxon>Bacteria</taxon>
        <taxon>Pseudomonadati</taxon>
        <taxon>Pseudomonadota</taxon>
        <taxon>Gammaproteobacteria</taxon>
        <taxon>Lysobacterales</taxon>
        <taxon>Rhodanobacteraceae</taxon>
        <taxon>Tahibacter</taxon>
    </lineage>
</organism>
<dbReference type="EMBL" id="SNZH01000013">
    <property type="protein sequence ID" value="TDR40304.1"/>
    <property type="molecule type" value="Genomic_DNA"/>
</dbReference>
<dbReference type="AlphaFoldDB" id="A0A4R6YR44"/>
<reference evidence="2 3" key="1">
    <citation type="submission" date="2019-03" db="EMBL/GenBank/DDBJ databases">
        <title>Genomic Encyclopedia of Type Strains, Phase IV (KMG-IV): sequencing the most valuable type-strain genomes for metagenomic binning, comparative biology and taxonomic classification.</title>
        <authorList>
            <person name="Goeker M."/>
        </authorList>
    </citation>
    <scope>NUCLEOTIDE SEQUENCE [LARGE SCALE GENOMIC DNA]</scope>
    <source>
        <strain evidence="2 3">DSM 21667</strain>
    </source>
</reference>
<comment type="caution">
    <text evidence="2">The sequence shown here is derived from an EMBL/GenBank/DDBJ whole genome shotgun (WGS) entry which is preliminary data.</text>
</comment>
<keyword evidence="3" id="KW-1185">Reference proteome</keyword>
<gene>
    <name evidence="2" type="ORF">DFR29_1133</name>
</gene>
<accession>A0A4R6YR44</accession>
<feature type="compositionally biased region" description="Polar residues" evidence="1">
    <location>
        <begin position="43"/>
        <end position="61"/>
    </location>
</feature>
<evidence type="ECO:0000313" key="2">
    <source>
        <dbReference type="EMBL" id="TDR40304.1"/>
    </source>
</evidence>
<feature type="region of interest" description="Disordered" evidence="1">
    <location>
        <begin position="43"/>
        <end position="63"/>
    </location>
</feature>
<protein>
    <submittedName>
        <fullName evidence="2">Uncharacterized protein</fullName>
    </submittedName>
</protein>
<dbReference type="Proteomes" id="UP000295293">
    <property type="component" value="Unassembled WGS sequence"/>
</dbReference>